<sequence length="82" mass="9857">MQLIQKLQDDQKRMKKFRPSSRSKATKDIINIGSFVEVLVLNHYVLVRKILGKLSKLQDEDAQNKTNIQEPQKLWWWKFKRC</sequence>
<evidence type="ECO:0000313" key="2">
    <source>
        <dbReference type="Proteomes" id="UP001151760"/>
    </source>
</evidence>
<name>A0ABQ5HKV2_9ASTR</name>
<organism evidence="1 2">
    <name type="scientific">Tanacetum coccineum</name>
    <dbReference type="NCBI Taxonomy" id="301880"/>
    <lineage>
        <taxon>Eukaryota</taxon>
        <taxon>Viridiplantae</taxon>
        <taxon>Streptophyta</taxon>
        <taxon>Embryophyta</taxon>
        <taxon>Tracheophyta</taxon>
        <taxon>Spermatophyta</taxon>
        <taxon>Magnoliopsida</taxon>
        <taxon>eudicotyledons</taxon>
        <taxon>Gunneridae</taxon>
        <taxon>Pentapetalae</taxon>
        <taxon>asterids</taxon>
        <taxon>campanulids</taxon>
        <taxon>Asterales</taxon>
        <taxon>Asteraceae</taxon>
        <taxon>Asteroideae</taxon>
        <taxon>Anthemideae</taxon>
        <taxon>Anthemidinae</taxon>
        <taxon>Tanacetum</taxon>
    </lineage>
</organism>
<proteinExistence type="predicted"/>
<keyword evidence="2" id="KW-1185">Reference proteome</keyword>
<accession>A0ABQ5HKV2</accession>
<comment type="caution">
    <text evidence="1">The sequence shown here is derived from an EMBL/GenBank/DDBJ whole genome shotgun (WGS) entry which is preliminary data.</text>
</comment>
<reference evidence="1" key="2">
    <citation type="submission" date="2022-01" db="EMBL/GenBank/DDBJ databases">
        <authorList>
            <person name="Yamashiro T."/>
            <person name="Shiraishi A."/>
            <person name="Satake H."/>
            <person name="Nakayama K."/>
        </authorList>
    </citation>
    <scope>NUCLEOTIDE SEQUENCE</scope>
</reference>
<evidence type="ECO:0000313" key="1">
    <source>
        <dbReference type="EMBL" id="GJT88550.1"/>
    </source>
</evidence>
<reference evidence="1" key="1">
    <citation type="journal article" date="2022" name="Int. J. Mol. Sci.">
        <title>Draft Genome of Tanacetum Coccineum: Genomic Comparison of Closely Related Tanacetum-Family Plants.</title>
        <authorList>
            <person name="Yamashiro T."/>
            <person name="Shiraishi A."/>
            <person name="Nakayama K."/>
            <person name="Satake H."/>
        </authorList>
    </citation>
    <scope>NUCLEOTIDE SEQUENCE</scope>
</reference>
<dbReference type="EMBL" id="BQNB010019741">
    <property type="protein sequence ID" value="GJT88550.1"/>
    <property type="molecule type" value="Genomic_DNA"/>
</dbReference>
<dbReference type="Proteomes" id="UP001151760">
    <property type="component" value="Unassembled WGS sequence"/>
</dbReference>
<protein>
    <submittedName>
        <fullName evidence="1">Uncharacterized protein</fullName>
    </submittedName>
</protein>
<gene>
    <name evidence="1" type="ORF">Tco_1070267</name>
</gene>